<evidence type="ECO:0000313" key="3">
    <source>
        <dbReference type="EMBL" id="QJA51199.1"/>
    </source>
</evidence>
<dbReference type="EMBL" id="MT144244">
    <property type="protein sequence ID" value="QJA51199.1"/>
    <property type="molecule type" value="Genomic_DNA"/>
</dbReference>
<dbReference type="InterPro" id="IPR043717">
    <property type="entry name" value="DUF5658"/>
</dbReference>
<accession>A0A6H1ZUP8</accession>
<dbReference type="EMBL" id="MT141536">
    <property type="protein sequence ID" value="QJA65317.1"/>
    <property type="molecule type" value="Genomic_DNA"/>
</dbReference>
<feature type="transmembrane region" description="Helical" evidence="1">
    <location>
        <begin position="6"/>
        <end position="27"/>
    </location>
</feature>
<gene>
    <name evidence="5" type="ORF">MM415A00356_0036</name>
    <name evidence="4" type="ORF">MM415B00404_0019</name>
    <name evidence="3" type="ORF">TM448A02009_0009</name>
    <name evidence="6" type="ORF">TM448B01935_0009</name>
</gene>
<name>A0A6H1ZUP8_9ZZZZ</name>
<feature type="transmembrane region" description="Helical" evidence="1">
    <location>
        <begin position="48"/>
        <end position="67"/>
    </location>
</feature>
<evidence type="ECO:0000313" key="4">
    <source>
        <dbReference type="EMBL" id="QJA65317.1"/>
    </source>
</evidence>
<dbReference type="AlphaFoldDB" id="A0A6H1ZUP8"/>
<evidence type="ECO:0000256" key="1">
    <source>
        <dbReference type="SAM" id="Phobius"/>
    </source>
</evidence>
<dbReference type="EMBL" id="MT142498">
    <property type="protein sequence ID" value="QJA82887.1"/>
    <property type="molecule type" value="Genomic_DNA"/>
</dbReference>
<feature type="transmembrane region" description="Helical" evidence="1">
    <location>
        <begin position="73"/>
        <end position="91"/>
    </location>
</feature>
<protein>
    <recommendedName>
        <fullName evidence="2">DUF5658 domain-containing protein</fullName>
    </recommendedName>
</protein>
<dbReference type="Pfam" id="PF18902">
    <property type="entry name" value="DUF5658"/>
    <property type="match status" value="1"/>
</dbReference>
<keyword evidence="1" id="KW-1133">Transmembrane helix</keyword>
<evidence type="ECO:0000313" key="5">
    <source>
        <dbReference type="EMBL" id="QJA82887.1"/>
    </source>
</evidence>
<evidence type="ECO:0000259" key="2">
    <source>
        <dbReference type="Pfam" id="PF18902"/>
    </source>
</evidence>
<dbReference type="EMBL" id="MT144847">
    <property type="protein sequence ID" value="QJI00377.1"/>
    <property type="molecule type" value="Genomic_DNA"/>
</dbReference>
<organism evidence="3">
    <name type="scientific">viral metagenome</name>
    <dbReference type="NCBI Taxonomy" id="1070528"/>
    <lineage>
        <taxon>unclassified sequences</taxon>
        <taxon>metagenomes</taxon>
        <taxon>organismal metagenomes</taxon>
    </lineage>
</organism>
<proteinExistence type="predicted"/>
<evidence type="ECO:0000313" key="6">
    <source>
        <dbReference type="EMBL" id="QJI00377.1"/>
    </source>
</evidence>
<reference evidence="3" key="1">
    <citation type="submission" date="2020-03" db="EMBL/GenBank/DDBJ databases">
        <title>The deep terrestrial virosphere.</title>
        <authorList>
            <person name="Holmfeldt K."/>
            <person name="Nilsson E."/>
            <person name="Simone D."/>
            <person name="Lopez-Fernandez M."/>
            <person name="Wu X."/>
            <person name="de Brujin I."/>
            <person name="Lundin D."/>
            <person name="Andersson A."/>
            <person name="Bertilsson S."/>
            <person name="Dopson M."/>
        </authorList>
    </citation>
    <scope>NUCLEOTIDE SEQUENCE</scope>
    <source>
        <strain evidence="5">MM415A00356</strain>
        <strain evidence="4">MM415B00404</strain>
        <strain evidence="3">TM448A02009</strain>
        <strain evidence="6">TM448B01935</strain>
    </source>
</reference>
<sequence>MVVNPWPLAWALVALNLGDCITTWIGVRRYHARELNPVGRGLFRLITVPGAMVLKMAVVCGMCWLLAMVGEWQVLAAFVLVYAALIGWNTARLGVHKRRAQGG</sequence>
<keyword evidence="1" id="KW-0812">Transmembrane</keyword>
<keyword evidence="1" id="KW-0472">Membrane</keyword>
<feature type="domain" description="DUF5658" evidence="2">
    <location>
        <begin position="10"/>
        <end position="90"/>
    </location>
</feature>